<evidence type="ECO:0000313" key="2">
    <source>
        <dbReference type="Proteomes" id="UP001327560"/>
    </source>
</evidence>
<accession>A0AAQ3JVM1</accession>
<dbReference type="PANTHER" id="PTHR31973:SF187">
    <property type="entry name" value="MUTATOR TRANSPOSASE MUDRA PROTEIN"/>
    <property type="match status" value="1"/>
</dbReference>
<dbReference type="PANTHER" id="PTHR31973">
    <property type="entry name" value="POLYPROTEIN, PUTATIVE-RELATED"/>
    <property type="match status" value="1"/>
</dbReference>
<keyword evidence="2" id="KW-1185">Reference proteome</keyword>
<reference evidence="1 2" key="1">
    <citation type="submission" date="2023-10" db="EMBL/GenBank/DDBJ databases">
        <title>Chromosome-scale genome assembly provides insights into flower coloration mechanisms of Canna indica.</title>
        <authorList>
            <person name="Li C."/>
        </authorList>
    </citation>
    <scope>NUCLEOTIDE SEQUENCE [LARGE SCALE GENOMIC DNA]</scope>
    <source>
        <tissue evidence="1">Flower</tissue>
    </source>
</reference>
<proteinExistence type="predicted"/>
<organism evidence="1 2">
    <name type="scientific">Canna indica</name>
    <name type="common">Indian-shot</name>
    <dbReference type="NCBI Taxonomy" id="4628"/>
    <lineage>
        <taxon>Eukaryota</taxon>
        <taxon>Viridiplantae</taxon>
        <taxon>Streptophyta</taxon>
        <taxon>Embryophyta</taxon>
        <taxon>Tracheophyta</taxon>
        <taxon>Spermatophyta</taxon>
        <taxon>Magnoliopsida</taxon>
        <taxon>Liliopsida</taxon>
        <taxon>Zingiberales</taxon>
        <taxon>Cannaceae</taxon>
        <taxon>Canna</taxon>
    </lineage>
</organism>
<dbReference type="Proteomes" id="UP001327560">
    <property type="component" value="Chromosome 2"/>
</dbReference>
<name>A0AAQ3JVM1_9LILI</name>
<dbReference type="EMBL" id="CP136891">
    <property type="protein sequence ID" value="WOK97158.1"/>
    <property type="molecule type" value="Genomic_DNA"/>
</dbReference>
<evidence type="ECO:0000313" key="1">
    <source>
        <dbReference type="EMBL" id="WOK97158.1"/>
    </source>
</evidence>
<sequence>MKNRQTTVEWLANYYMESFRRNPDWEVKHMALDFQSKFFIPLPRAKCYRVRTIALKRLRDYVEKYYALLWPYLAELRKALSREISLALQGFRVFAGEETGNTYYRTQVVSTRVFSKHNEEEAATWAASFQGAAATQVAAALLPTQDLLRDIGSDLGKTRLPKIKSWEDTSS</sequence>
<dbReference type="AlphaFoldDB" id="A0AAQ3JVM1"/>
<protein>
    <submittedName>
        <fullName evidence="1">Uncharacterized protein</fullName>
    </submittedName>
</protein>
<gene>
    <name evidence="1" type="ORF">Cni_G05866</name>
</gene>